<feature type="signal peptide" evidence="5">
    <location>
        <begin position="1"/>
        <end position="21"/>
    </location>
</feature>
<dbReference type="InterPro" id="IPR001846">
    <property type="entry name" value="VWF_type-D"/>
</dbReference>
<dbReference type="OrthoDB" id="6236007at2759"/>
<dbReference type="InterPro" id="IPR002919">
    <property type="entry name" value="TIL_dom"/>
</dbReference>
<keyword evidence="1" id="KW-0677">Repeat</keyword>
<feature type="domain" description="VWFD" evidence="6">
    <location>
        <begin position="2050"/>
        <end position="2229"/>
    </location>
</feature>
<feature type="domain" description="VWFD" evidence="6">
    <location>
        <begin position="2825"/>
        <end position="3000"/>
    </location>
</feature>
<evidence type="ECO:0000313" key="8">
    <source>
        <dbReference type="EMBL" id="KAG7469170.1"/>
    </source>
</evidence>
<dbReference type="PROSITE" id="PS51233">
    <property type="entry name" value="VWFD"/>
    <property type="match status" value="7"/>
</dbReference>
<protein>
    <recommendedName>
        <fullName evidence="10">IgGFc-binding protein</fullName>
    </recommendedName>
</protein>
<dbReference type="InterPro" id="IPR001007">
    <property type="entry name" value="VWF_dom"/>
</dbReference>
<evidence type="ECO:0000256" key="3">
    <source>
        <dbReference type="ARBA" id="ARBA00023180"/>
    </source>
</evidence>
<dbReference type="SMART" id="SM00832">
    <property type="entry name" value="C8"/>
    <property type="match status" value="6"/>
</dbReference>
<evidence type="ECO:0000313" key="9">
    <source>
        <dbReference type="Proteomes" id="UP001046870"/>
    </source>
</evidence>
<evidence type="ECO:0000256" key="5">
    <source>
        <dbReference type="SAM" id="SignalP"/>
    </source>
</evidence>
<name>A0A9D3PX20_MEGAT</name>
<feature type="chain" id="PRO_5038671102" description="IgGFc-binding protein" evidence="5">
    <location>
        <begin position="22"/>
        <end position="3001"/>
    </location>
</feature>
<dbReference type="InterPro" id="IPR003582">
    <property type="entry name" value="ShKT_dom"/>
</dbReference>
<dbReference type="GO" id="GO:0005615">
    <property type="term" value="C:extracellular space"/>
    <property type="evidence" value="ECO:0007669"/>
    <property type="project" value="TreeGrafter"/>
</dbReference>
<feature type="domain" description="VWFD" evidence="6">
    <location>
        <begin position="1239"/>
        <end position="1423"/>
    </location>
</feature>
<evidence type="ECO:0008006" key="10">
    <source>
        <dbReference type="Google" id="ProtNLM"/>
    </source>
</evidence>
<dbReference type="FunFam" id="2.10.25.10:FF:000055">
    <property type="entry name" value="alpha-tectorin isoform X1"/>
    <property type="match status" value="6"/>
</dbReference>
<dbReference type="Pfam" id="PF12714">
    <property type="entry name" value="TILa"/>
    <property type="match status" value="6"/>
</dbReference>
<evidence type="ECO:0000256" key="4">
    <source>
        <dbReference type="PROSITE-ProRule" id="PRU01005"/>
    </source>
</evidence>
<dbReference type="CDD" id="cd19941">
    <property type="entry name" value="TIL"/>
    <property type="match status" value="6"/>
</dbReference>
<dbReference type="InterPro" id="IPR035234">
    <property type="entry name" value="IgGFc-bd_N"/>
</dbReference>
<dbReference type="SMART" id="SM00274">
    <property type="entry name" value="FOLN"/>
    <property type="match status" value="5"/>
</dbReference>
<dbReference type="PANTHER" id="PTHR11339:SF244">
    <property type="entry name" value="IGGFC-BINDING PROTEIN"/>
    <property type="match status" value="1"/>
</dbReference>
<dbReference type="InterPro" id="IPR014853">
    <property type="entry name" value="VWF/SSPO/ZAN-like_Cys-rich_dom"/>
</dbReference>
<feature type="domain" description="VWFD" evidence="6">
    <location>
        <begin position="851"/>
        <end position="1030"/>
    </location>
</feature>
<keyword evidence="9" id="KW-1185">Reference proteome</keyword>
<dbReference type="Pfam" id="PF17517">
    <property type="entry name" value="IgGFc_binding"/>
    <property type="match status" value="1"/>
</dbReference>
<keyword evidence="3" id="KW-0325">Glycoprotein</keyword>
<dbReference type="Pfam" id="PF00094">
    <property type="entry name" value="VWD"/>
    <property type="match status" value="7"/>
</dbReference>
<gene>
    <name evidence="8" type="ORF">MATL_G00126120</name>
</gene>
<evidence type="ECO:0000256" key="1">
    <source>
        <dbReference type="ARBA" id="ARBA00022737"/>
    </source>
</evidence>
<dbReference type="EMBL" id="JAFDVH010000010">
    <property type="protein sequence ID" value="KAG7469170.1"/>
    <property type="molecule type" value="Genomic_DNA"/>
</dbReference>
<keyword evidence="5" id="KW-0732">Signal</keyword>
<accession>A0A9D3PX20</accession>
<evidence type="ECO:0000256" key="2">
    <source>
        <dbReference type="ARBA" id="ARBA00023157"/>
    </source>
</evidence>
<comment type="caution">
    <text evidence="4">Lacks conserved residue(s) required for the propagation of feature annotation.</text>
</comment>
<dbReference type="Proteomes" id="UP001046870">
    <property type="component" value="Chromosome 10"/>
</dbReference>
<dbReference type="SUPFAM" id="SSF57567">
    <property type="entry name" value="Serine protease inhibitors"/>
    <property type="match status" value="6"/>
</dbReference>
<feature type="domain" description="VWFD" evidence="6">
    <location>
        <begin position="2439"/>
        <end position="2619"/>
    </location>
</feature>
<evidence type="ECO:0000259" key="7">
    <source>
        <dbReference type="PROSITE" id="PS51670"/>
    </source>
</evidence>
<reference evidence="8" key="1">
    <citation type="submission" date="2021-01" db="EMBL/GenBank/DDBJ databases">
        <authorList>
            <person name="Zahm M."/>
            <person name="Roques C."/>
            <person name="Cabau C."/>
            <person name="Klopp C."/>
            <person name="Donnadieu C."/>
            <person name="Jouanno E."/>
            <person name="Lampietro C."/>
            <person name="Louis A."/>
            <person name="Herpin A."/>
            <person name="Echchiki A."/>
            <person name="Berthelot C."/>
            <person name="Parey E."/>
            <person name="Roest-Crollius H."/>
            <person name="Braasch I."/>
            <person name="Postlethwait J."/>
            <person name="Bobe J."/>
            <person name="Montfort J."/>
            <person name="Bouchez O."/>
            <person name="Begum T."/>
            <person name="Mejri S."/>
            <person name="Adams A."/>
            <person name="Chen W.-J."/>
            <person name="Guiguen Y."/>
        </authorList>
    </citation>
    <scope>NUCLEOTIDE SEQUENCE</scope>
    <source>
        <strain evidence="8">YG-15Mar2019-1</strain>
        <tissue evidence="8">Brain</tissue>
    </source>
</reference>
<feature type="domain" description="ShKT" evidence="7">
    <location>
        <begin position="1895"/>
        <end position="1944"/>
    </location>
</feature>
<proteinExistence type="predicted"/>
<keyword evidence="2" id="KW-1015">Disulfide bond</keyword>
<dbReference type="Pfam" id="PF08742">
    <property type="entry name" value="C8"/>
    <property type="match status" value="6"/>
</dbReference>
<dbReference type="GO" id="GO:0031012">
    <property type="term" value="C:extracellular matrix"/>
    <property type="evidence" value="ECO:0007669"/>
    <property type="project" value="TreeGrafter"/>
</dbReference>
<dbReference type="PROSITE" id="PS51670">
    <property type="entry name" value="SHKT"/>
    <property type="match status" value="1"/>
</dbReference>
<dbReference type="InterPro" id="IPR003645">
    <property type="entry name" value="Fol_N"/>
</dbReference>
<dbReference type="Gene3D" id="2.10.25.10">
    <property type="entry name" value="Laminin"/>
    <property type="match status" value="6"/>
</dbReference>
<evidence type="ECO:0000259" key="6">
    <source>
        <dbReference type="PROSITE" id="PS51233"/>
    </source>
</evidence>
<organism evidence="8 9">
    <name type="scientific">Megalops atlanticus</name>
    <name type="common">Tarpon</name>
    <name type="synonym">Clupea gigantea</name>
    <dbReference type="NCBI Taxonomy" id="7932"/>
    <lineage>
        <taxon>Eukaryota</taxon>
        <taxon>Metazoa</taxon>
        <taxon>Chordata</taxon>
        <taxon>Craniata</taxon>
        <taxon>Vertebrata</taxon>
        <taxon>Euteleostomi</taxon>
        <taxon>Actinopterygii</taxon>
        <taxon>Neopterygii</taxon>
        <taxon>Teleostei</taxon>
        <taxon>Elopiformes</taxon>
        <taxon>Megalopidae</taxon>
        <taxon>Megalops</taxon>
    </lineage>
</organism>
<feature type="domain" description="VWFD" evidence="6">
    <location>
        <begin position="458"/>
        <end position="640"/>
    </location>
</feature>
<dbReference type="InterPro" id="IPR050780">
    <property type="entry name" value="Mucin_vWF_Thrombospondin_sf"/>
</dbReference>
<comment type="caution">
    <text evidence="8">The sequence shown here is derived from an EMBL/GenBank/DDBJ whole genome shotgun (WGS) entry which is preliminary data.</text>
</comment>
<dbReference type="Pfam" id="PF01826">
    <property type="entry name" value="TIL"/>
    <property type="match status" value="6"/>
</dbReference>
<feature type="domain" description="VWFD" evidence="6">
    <location>
        <begin position="1658"/>
        <end position="1839"/>
    </location>
</feature>
<dbReference type="SMART" id="SM00215">
    <property type="entry name" value="VWC_out"/>
    <property type="match status" value="6"/>
</dbReference>
<dbReference type="InterPro" id="IPR025615">
    <property type="entry name" value="TILa_dom"/>
</dbReference>
<sequence>MGTKVLLPFVVALLLCGLCHAGSAGREFATVFMENYKSSYRGEKFQIQISALHANTKVKVSVPHLNFVQERTLGAGQGVTIPIDRRVEICSSQKSSKTVLIEATKDVTVASFNYKPYTADTSVIHPVSEWGTEYFIYTPPISPGGMSSEFAVTNHKETNTVQIFPRKLIRFEGRVYYPGSTITVTLKPFESLLLQSQYDLTGTRVASKLPVAVTTGHTCTWRFSRCNHVYEQLAPVNKWGKSFIVAPLSFQSQFDTVSIQASQPTQVNVNSGNKVMQLHMQGGQSFDLQTTSNNAIYITANQGIQVLFLFNGAKISGGYYDPFLTTILPMDSFCTSYTLNGQDGFKNMAIFLVRTGDVPGFRFDNVPAPKNLQWKTVAGTEFSWAEMSYQGGAGRHSAAHPSSPIGVYSIGFCSMNAYGSPALCGQSELSCDSITCSADEECKMEGGTPTCVKKKPSGTCWAQGDPHYRTFDGRRFDFMGTCSYTIAKNCKADDGLPPFEVETQNENRGNIRVSYVGLVTVKVYGVTIHVARSETGRVRIDYGLYNLPVVIGEGKVRLFQKGWSAIIETDFGLKVQYDWESYVVVTVSGDFAGKVCGMCGNFNGNPKDDFATPGGTQAPNAVDFGRSWKVAGLVSSAACRDDCQGQCERCQHNLLKKWEGELFCGLLTRIEEGPFRLCHAVIDPRIYVDNCLYDVCMADGLRHFLCRALEAYADACQNAGIQVFDWRVIARCPAKCPENSHYELCGSACPATCADPSAPSKCKAACVETCTCNDGFVLSGGKCVPTSRCGCSYQGRHIAPGESVWADNSCNKRCTCNAGNSQLECKDTGCKKGEQCMVVDGIRNCHPVSYSNCAGTGDPHYRSFDGRRYDFQGTCVYQLVALCAKDPNLVPFEVLVQNDHRGSKVVSYTRLVEIKVFGMNIVISKRTPGKILINGELTNLPVQLEDGQVSIYKSGWFAVVETGFGLKVLFNWNSAVFVKLASTYAGAVCGLCGNYNKNGGDDLTMKDGKVAATPAEFGSSWRVEEIPGCVHGCKGVCPDCDVTQKRLYESDEFCGIMRDPKGPFRECHAKVDPAGYFEDCSYDVCLYKGRKDVLCQAITAYTSACQDIGANVYPWRSETFCYNKCPANSHYEVCATGCPATCQSLGPPAGCKALCKEGCACDDGFILSGDDCVPFSQCGCQYNNRYYSIGEVFYPGGKCDEECKCGQDGQVECKKFTCGPYEKCEVVDGVRKCQPIGKGVCSASGDPHYKSFDGLRFDFQGTCTYTLAKGCGLEGTHLVPFAVQVENESWKNVWPGSKVSVTKLVAVEVFGYTLIMRENMFGMLVNGVFNNLPVNLNNGAVVAYQDGAHYTIETNSGLVVTYDLVYHVTVTVPGNYRGKTCGLCGNFNENKNDDYRLASGAVTSNVNTFGASWKVAIPGVVCDDGCAGNDCPKCDAKLKAVFQQPGYCGILTDPKGPFAACHAKLDPVPYFNDCIYDICVSQGDRKVLCDNVAAYVFNCQVAGVEIKSWRTASFCPMSCPANSHYEICTDSCETACEGLTEIAKCSSTCTEGCSCDAGFVFNGQTCVESSQCGCFANGHTYKPGQVVFENECTQKCTCDAVKGLICENHTCPGGTKCLVRKGVKACFNTDPCKDAKCRVKETCRVEKDEAVCVPQYTGTCWAYGDPHYHTFDGYNFDFQGTCKYTISKTCGDLAGLVPFSVQERNDNRGSTAVSFVREVEVSVYGFTFVVTKYQYGRIMVNNEMVNLPFEALRGQVRVTQEGNMAVLQTDFGLRVSYNWNDYIIIQLPSSYYDSVCGLCGNFNGNPGDELRNPAGQPVSSVADWGKSWRVADQEDPLCWDTCKKDCPNCKGDDIKLYQTEAYCGALVAKVNGIFQKCHAKVDPQAFMNSCVYDVCMNNGDRKMLCKSLASYSDMCRKEGIVLDDWRTRFNCPMSCQPNSHYEACTSPCPVSCPFPDAKLACEGTCVETCVCNKGFVLSAGKCVPADTCGCSYQGRYYKPRERFWADDGCTQLCECDPALGMVVCRESACKSNERCVVEGSSRACKPVSYATCSGSGDPHYRTFDGRRFDFQGTCVYQLVALCSKDADLVPFKVTVQNNHRGSKSVSFTKVVTVEVYGITITVSKDYPFKILVDGQFLSLPFYLNDNEVVVQRSGWTAVIDTAFGMRVTFNWNSEVEVTLPSTYEGMVCGLCGNYNKNPGDDNIMRDGKPAPGDTQLGDSWQVGVVQGCSPSCSGDHCQVCTNAQMETYKGQRYCGVIGDKAGPLRECHARVDPAAFLQNCVFDACYYKGHHTAVCEAVAAYASACEKEGVAIQPWRSATFCPPICPKNSHYEARTTGCPATCATVGAAGRCQLPLREGCQCDDGFVLSGDACVPVAECGCSYGGRYYKKCEVFYPGGKCEEKCKCGENGVVSCQKFQCGAGEVCKVSNGVQGCHPAGESKCVASGDPHYISFDGHRFDFQGTCVYVLAKLCEGNRQLVPFTVEEGNEKYGNGKVAVTKSVAVAVYGVVVTIKQGMRWKVMVDGELMNLPLSLDEGRITVNQEGSNIVVQTDFGLRVLYDAVYYVEVVVPSTYQGKMCGLCGNYNGNGGDDYRLPDGGQTTNVDDFGRSWAVDMAKGECAGCRGDCPVCPQAEAARHGKPDSCGIISAAGGPFQACHAKVNPDPYFKHCVFDVCALGGDTATLCKSVQAYAIACQDAGVEIRSWRSASFCPATCPANSHYELCADTCGTTCASLAGPTTCSKACFEGCQCDDGFVSDGDKCVSMDSCGCLYEGRYLKAGERVVNKGCNFACECHSSGVVVCEKVECANGEECGLRDGVLGCHPKQGICTVKPGAQLTSFDGMKGEAAGPGAYHIAALCDLSSAQWFRVVADVRACEKGGQASVAAVYVFFKGAVVAVNKEQQAWVNGQKVSLPSKLENEVSISVSDSVVVVEKSSVVRVSYSLTLGVKVTIDTPLAGRVCGACGNYNGDAKDDMTTAGGTVSGSVSDVISSWQAGDFSTCGL</sequence>
<dbReference type="PANTHER" id="PTHR11339">
    <property type="entry name" value="EXTRACELLULAR MATRIX GLYCOPROTEIN RELATED"/>
    <property type="match status" value="1"/>
</dbReference>
<dbReference type="SMART" id="SM00216">
    <property type="entry name" value="VWD"/>
    <property type="match status" value="7"/>
</dbReference>
<dbReference type="InterPro" id="IPR036084">
    <property type="entry name" value="Ser_inhib-like_sf"/>
</dbReference>